<dbReference type="GO" id="GO:0007178">
    <property type="term" value="P:cell surface receptor protein serine/threonine kinase signaling pathway"/>
    <property type="evidence" value="ECO:0007669"/>
    <property type="project" value="TreeGrafter"/>
</dbReference>
<protein>
    <recommendedName>
        <fullName evidence="5">Evolutionarily conserved signaling intermediate in Toll pathway, mitochondrial</fullName>
    </recommendedName>
</protein>
<dbReference type="SMART" id="SM01284">
    <property type="entry name" value="ECSIT_Cterm"/>
    <property type="match status" value="1"/>
</dbReference>
<dbReference type="GO" id="GO:0005634">
    <property type="term" value="C:nucleus"/>
    <property type="evidence" value="ECO:0007669"/>
    <property type="project" value="UniProtKB-SubCell"/>
</dbReference>
<dbReference type="InterPro" id="IPR046448">
    <property type="entry name" value="ECSIT_N"/>
</dbReference>
<organism evidence="14">
    <name type="scientific">Timema californicum</name>
    <name type="common">California timema</name>
    <name type="synonym">Walking stick</name>
    <dbReference type="NCBI Taxonomy" id="61474"/>
    <lineage>
        <taxon>Eukaryota</taxon>
        <taxon>Metazoa</taxon>
        <taxon>Ecdysozoa</taxon>
        <taxon>Arthropoda</taxon>
        <taxon>Hexapoda</taxon>
        <taxon>Insecta</taxon>
        <taxon>Pterygota</taxon>
        <taxon>Neoptera</taxon>
        <taxon>Polyneoptera</taxon>
        <taxon>Phasmatodea</taxon>
        <taxon>Timematodea</taxon>
        <taxon>Timematoidea</taxon>
        <taxon>Timematidae</taxon>
        <taxon>Timema</taxon>
    </lineage>
</organism>
<evidence type="ECO:0000256" key="2">
    <source>
        <dbReference type="ARBA" id="ARBA00004173"/>
    </source>
</evidence>
<feature type="domain" description="ECSIT C-terminal" evidence="13">
    <location>
        <begin position="202"/>
        <end position="290"/>
    </location>
</feature>
<evidence type="ECO:0000256" key="1">
    <source>
        <dbReference type="ARBA" id="ARBA00004123"/>
    </source>
</evidence>
<evidence type="ECO:0000313" key="14">
    <source>
        <dbReference type="EMBL" id="CAD7578321.1"/>
    </source>
</evidence>
<dbReference type="Pfam" id="PF06239">
    <property type="entry name" value="ECSIT_N"/>
    <property type="match status" value="1"/>
</dbReference>
<gene>
    <name evidence="14" type="ORF">TCMB3V08_LOCUS10862</name>
</gene>
<keyword evidence="11" id="KW-0539">Nucleus</keyword>
<keyword evidence="9" id="KW-0809">Transit peptide</keyword>
<evidence type="ECO:0000256" key="4">
    <source>
        <dbReference type="ARBA" id="ARBA00007674"/>
    </source>
</evidence>
<dbReference type="GO" id="GO:0005739">
    <property type="term" value="C:mitochondrion"/>
    <property type="evidence" value="ECO:0007669"/>
    <property type="project" value="UniProtKB-SubCell"/>
</dbReference>
<dbReference type="InterPro" id="IPR010418">
    <property type="entry name" value="ECSIT"/>
</dbReference>
<evidence type="ECO:0000259" key="13">
    <source>
        <dbReference type="SMART" id="SM01284"/>
    </source>
</evidence>
<evidence type="ECO:0000256" key="10">
    <source>
        <dbReference type="ARBA" id="ARBA00023128"/>
    </source>
</evidence>
<dbReference type="InterPro" id="IPR029342">
    <property type="entry name" value="ECIST_C"/>
</dbReference>
<keyword evidence="6" id="KW-0963">Cytoplasm</keyword>
<name>A0A7R9JG16_TIMCA</name>
<evidence type="ECO:0000256" key="12">
    <source>
        <dbReference type="SAM" id="MobiDB-lite"/>
    </source>
</evidence>
<evidence type="ECO:0000256" key="5">
    <source>
        <dbReference type="ARBA" id="ARBA00019998"/>
    </source>
</evidence>
<evidence type="ECO:0000256" key="7">
    <source>
        <dbReference type="ARBA" id="ARBA00022588"/>
    </source>
</evidence>
<dbReference type="PANTHER" id="PTHR13113">
    <property type="entry name" value="ECSIT EVOLUTIONARILY CONSERVED SIGNALING INTERMEDIATE IN TOLL PATHWAYS"/>
    <property type="match status" value="1"/>
</dbReference>
<proteinExistence type="inferred from homology"/>
<evidence type="ECO:0000256" key="6">
    <source>
        <dbReference type="ARBA" id="ARBA00022490"/>
    </source>
</evidence>
<keyword evidence="7" id="KW-0399">Innate immunity</keyword>
<dbReference type="PANTHER" id="PTHR13113:SF1">
    <property type="entry name" value="EVOLUTIONARILY CONSERVED SIGNALING INTERMEDIATE IN TOLL PATHWAY, MITOCHONDRIAL"/>
    <property type="match status" value="1"/>
</dbReference>
<keyword evidence="8" id="KW-0391">Immunity</keyword>
<evidence type="ECO:0000256" key="8">
    <source>
        <dbReference type="ARBA" id="ARBA00022859"/>
    </source>
</evidence>
<comment type="subcellular location">
    <subcellularLocation>
        <location evidence="3">Cytoplasm</location>
    </subcellularLocation>
    <subcellularLocation>
        <location evidence="2">Mitochondrion</location>
    </subcellularLocation>
    <subcellularLocation>
        <location evidence="1">Nucleus</location>
    </subcellularLocation>
</comment>
<evidence type="ECO:0000256" key="9">
    <source>
        <dbReference type="ARBA" id="ARBA00022946"/>
    </source>
</evidence>
<comment type="similarity">
    <text evidence="4">Belongs to the ECSIT family.</text>
</comment>
<sequence length="488" mass="54917">MYIDAILRAKSVRWSQCKLASSAGNNDRSVVVRDLFEQVTDKNKQTYLDMVKIFESRGIHRRGHVEFIYSAMRHMEEFGVEKELQVYKALIDVLPKGRFIPTNIFQAEFMHYPKQQQYILVNIFGRKGHPVRKYWRMMYWMPKFKNISPWPLPRPIPQDSQLLARLALSRMSSVDLQTSVCTYQTSAHADSLDDTWVVSAQSPLQRKLLDAHPHNVPVYVEGAFLVWLREAPEGAGEYVPPTVHEQDDGTILAMCATGTSSRDSLLSWVRLLERDGNPALGHLPVLFKLRSPLGELATLEEDQTRIQAPGFCETQSTLCDHSSSIRIALRDVVFGTSVSANTTNTLAPFILSSEHNSVGLWWETARDRLIVCVDVAVIEMLEYVQSCFEDVTITVGLPTPVVASRAARDRNTAAAGESGSSATQLCPFSPHAPTRESSGKHPRKGTPDSSARELPPPLEKILVHSCKQQEDDTCQFRTLWSENSNHAR</sequence>
<dbReference type="Pfam" id="PF14784">
    <property type="entry name" value="ECSIT_C"/>
    <property type="match status" value="1"/>
</dbReference>
<feature type="region of interest" description="Disordered" evidence="12">
    <location>
        <begin position="412"/>
        <end position="460"/>
    </location>
</feature>
<keyword evidence="10" id="KW-0496">Mitochondrion</keyword>
<dbReference type="EMBL" id="OE187349">
    <property type="protein sequence ID" value="CAD7578321.1"/>
    <property type="molecule type" value="Genomic_DNA"/>
</dbReference>
<dbReference type="GO" id="GO:0045087">
    <property type="term" value="P:innate immune response"/>
    <property type="evidence" value="ECO:0007669"/>
    <property type="project" value="UniProtKB-KW"/>
</dbReference>
<evidence type="ECO:0000256" key="11">
    <source>
        <dbReference type="ARBA" id="ARBA00023242"/>
    </source>
</evidence>
<reference evidence="14" key="1">
    <citation type="submission" date="2020-11" db="EMBL/GenBank/DDBJ databases">
        <authorList>
            <person name="Tran Van P."/>
        </authorList>
    </citation>
    <scope>NUCLEOTIDE SEQUENCE</scope>
</reference>
<evidence type="ECO:0000256" key="3">
    <source>
        <dbReference type="ARBA" id="ARBA00004496"/>
    </source>
</evidence>
<accession>A0A7R9JG16</accession>
<dbReference type="AlphaFoldDB" id="A0A7R9JG16"/>
<feature type="compositionally biased region" description="Low complexity" evidence="12">
    <location>
        <begin position="413"/>
        <end position="422"/>
    </location>
</feature>